<feature type="region of interest" description="Disordered" evidence="1">
    <location>
        <begin position="134"/>
        <end position="155"/>
    </location>
</feature>
<feature type="region of interest" description="Disordered" evidence="1">
    <location>
        <begin position="1"/>
        <end position="22"/>
    </location>
</feature>
<evidence type="ECO:0000313" key="3">
    <source>
        <dbReference type="Proteomes" id="UP000789570"/>
    </source>
</evidence>
<reference evidence="2" key="1">
    <citation type="submission" date="2021-06" db="EMBL/GenBank/DDBJ databases">
        <authorList>
            <person name="Kallberg Y."/>
            <person name="Tangrot J."/>
            <person name="Rosling A."/>
        </authorList>
    </citation>
    <scope>NUCLEOTIDE SEQUENCE</scope>
    <source>
        <strain evidence="2">UK204</strain>
    </source>
</reference>
<gene>
    <name evidence="2" type="ORF">FCALED_LOCUS13468</name>
</gene>
<feature type="compositionally biased region" description="Polar residues" evidence="1">
    <location>
        <begin position="325"/>
        <end position="335"/>
    </location>
</feature>
<accession>A0A9N9HQN9</accession>
<dbReference type="AlphaFoldDB" id="A0A9N9HQN9"/>
<protein>
    <submittedName>
        <fullName evidence="2">10990_t:CDS:1</fullName>
    </submittedName>
</protein>
<keyword evidence="3" id="KW-1185">Reference proteome</keyword>
<feature type="compositionally biased region" description="Low complexity" evidence="1">
    <location>
        <begin position="336"/>
        <end position="387"/>
    </location>
</feature>
<proteinExistence type="predicted"/>
<feature type="compositionally biased region" description="Low complexity" evidence="1">
    <location>
        <begin position="134"/>
        <end position="150"/>
    </location>
</feature>
<feature type="compositionally biased region" description="Polar residues" evidence="1">
    <location>
        <begin position="388"/>
        <end position="433"/>
    </location>
</feature>
<feature type="compositionally biased region" description="Polar residues" evidence="1">
    <location>
        <begin position="446"/>
        <end position="465"/>
    </location>
</feature>
<dbReference type="EMBL" id="CAJVPQ010007823">
    <property type="protein sequence ID" value="CAG8700855.1"/>
    <property type="molecule type" value="Genomic_DNA"/>
</dbReference>
<comment type="caution">
    <text evidence="2">The sequence shown here is derived from an EMBL/GenBank/DDBJ whole genome shotgun (WGS) entry which is preliminary data.</text>
</comment>
<dbReference type="Proteomes" id="UP000789570">
    <property type="component" value="Unassembled WGS sequence"/>
</dbReference>
<feature type="region of interest" description="Disordered" evidence="1">
    <location>
        <begin position="182"/>
        <end position="217"/>
    </location>
</feature>
<feature type="compositionally biased region" description="Low complexity" evidence="1">
    <location>
        <begin position="306"/>
        <end position="324"/>
    </location>
</feature>
<feature type="compositionally biased region" description="Low complexity" evidence="1">
    <location>
        <begin position="202"/>
        <end position="217"/>
    </location>
</feature>
<evidence type="ECO:0000256" key="1">
    <source>
        <dbReference type="SAM" id="MobiDB-lite"/>
    </source>
</evidence>
<feature type="compositionally biased region" description="Polar residues" evidence="1">
    <location>
        <begin position="182"/>
        <end position="201"/>
    </location>
</feature>
<sequence length="465" mass="50503">MYNRPYNNTPHQSPNAQRNTYPYGQAFQPASQQAQPPSAMIQQNALPSHNSSQFGTLNSYNRISGGDFRHGAHLSTHQPHFSWPNPKSNNWGISELSGASGNNSLASSLYPNNIANSNTGSFQPTNSGIFDATAQPQQAQQTHQTQTNPQRRMQGSAAIQPHNNTLRLGADATYQGHQSSIAAGHTQQPSMPTSLSQFHTSPTPSAQTQPHAAQQQHSMLALPTPNSLNSSNVNSVINGRNQWMDTSNMNNFAMPAINMSTLSFPTRNTQMNVNDTASLSGQFGVDVDPSTGDLDESSIMDPPMVANSSLTSSATPSQSSISPNTNQPTYMNRFSQQPQQQAQTQQHLTQVARHQSQQQQQVRRYATSTTSPNTSISSITDSTGSPSMNSSISKRPTDTNAVFGSSISGMPSQRSMYSNSNGLGSYVTNQHGRQQQPYAANQQQNLRSPYTAHNESYISPYPSQQ</sequence>
<organism evidence="2 3">
    <name type="scientific">Funneliformis caledonium</name>
    <dbReference type="NCBI Taxonomy" id="1117310"/>
    <lineage>
        <taxon>Eukaryota</taxon>
        <taxon>Fungi</taxon>
        <taxon>Fungi incertae sedis</taxon>
        <taxon>Mucoromycota</taxon>
        <taxon>Glomeromycotina</taxon>
        <taxon>Glomeromycetes</taxon>
        <taxon>Glomerales</taxon>
        <taxon>Glomeraceae</taxon>
        <taxon>Funneliformis</taxon>
    </lineage>
</organism>
<feature type="region of interest" description="Disordered" evidence="1">
    <location>
        <begin position="280"/>
        <end position="465"/>
    </location>
</feature>
<feature type="non-terminal residue" evidence="2">
    <location>
        <position position="1"/>
    </location>
</feature>
<name>A0A9N9HQN9_9GLOM</name>
<feature type="compositionally biased region" description="Low complexity" evidence="1">
    <location>
        <begin position="434"/>
        <end position="445"/>
    </location>
</feature>
<evidence type="ECO:0000313" key="2">
    <source>
        <dbReference type="EMBL" id="CAG8700855.1"/>
    </source>
</evidence>